<dbReference type="Proteomes" id="UP001295740">
    <property type="component" value="Unassembled WGS sequence"/>
</dbReference>
<proteinExistence type="predicted"/>
<dbReference type="AlphaFoldDB" id="A0AAI8YJR6"/>
<feature type="compositionally biased region" description="Basic and acidic residues" evidence="1">
    <location>
        <begin position="7"/>
        <end position="22"/>
    </location>
</feature>
<reference evidence="2" key="1">
    <citation type="submission" date="2023-10" db="EMBL/GenBank/DDBJ databases">
        <authorList>
            <person name="Hackl T."/>
        </authorList>
    </citation>
    <scope>NUCLEOTIDE SEQUENCE</scope>
</reference>
<evidence type="ECO:0000313" key="3">
    <source>
        <dbReference type="Proteomes" id="UP001295740"/>
    </source>
</evidence>
<protein>
    <submittedName>
        <fullName evidence="2">Uu.00g083590.m01.CDS01</fullName>
    </submittedName>
</protein>
<keyword evidence="3" id="KW-1185">Reference proteome</keyword>
<evidence type="ECO:0000256" key="1">
    <source>
        <dbReference type="SAM" id="MobiDB-lite"/>
    </source>
</evidence>
<organism evidence="2 3">
    <name type="scientific">Anthostomella pinea</name>
    <dbReference type="NCBI Taxonomy" id="933095"/>
    <lineage>
        <taxon>Eukaryota</taxon>
        <taxon>Fungi</taxon>
        <taxon>Dikarya</taxon>
        <taxon>Ascomycota</taxon>
        <taxon>Pezizomycotina</taxon>
        <taxon>Sordariomycetes</taxon>
        <taxon>Xylariomycetidae</taxon>
        <taxon>Xylariales</taxon>
        <taxon>Xylariaceae</taxon>
        <taxon>Anthostomella</taxon>
    </lineage>
</organism>
<sequence length="62" mass="6088">MSSGYTGRDDGRVAAQSRRRDGGVASQTGDCIVGVGANGEASGGGGTISGRNTSVKNRTSSP</sequence>
<accession>A0AAI8YJR6</accession>
<name>A0AAI8YJR6_9PEZI</name>
<dbReference type="EMBL" id="CAUWAG010000010">
    <property type="protein sequence ID" value="CAJ2507173.1"/>
    <property type="molecule type" value="Genomic_DNA"/>
</dbReference>
<comment type="caution">
    <text evidence="2">The sequence shown here is derived from an EMBL/GenBank/DDBJ whole genome shotgun (WGS) entry which is preliminary data.</text>
</comment>
<gene>
    <name evidence="2" type="ORF">KHLLAP_LOCUS7641</name>
</gene>
<evidence type="ECO:0000313" key="2">
    <source>
        <dbReference type="EMBL" id="CAJ2507173.1"/>
    </source>
</evidence>
<feature type="region of interest" description="Disordered" evidence="1">
    <location>
        <begin position="1"/>
        <end position="62"/>
    </location>
</feature>